<dbReference type="STRING" id="155417.A0A4V1X9U7"/>
<dbReference type="PANTHER" id="PTHR42791:SF2">
    <property type="entry name" value="N-ACETYLTRANSFERASE DOMAIN-CONTAINING PROTEIN"/>
    <property type="match status" value="1"/>
</dbReference>
<sequence>MALPFPPPASLSPSFIMALPTEADIEAMGDINLEAFEIDRGNTYWWSPDRAAQLAWMRRRVERKMRDPSVRYFKIADVASGDLVAWARWNVPDGKEAAFGPAAAADDDARDVSRLLIFREEEEAVAGEKKMTATTETGPADTDYPEGVDPKLCKGFFDALDDMAKKWDAKSMLRLSVLCTSPKYFKRGAAMALLTPMLEIADAEGLRTILEATPTGKPLYEKLGFRKVDVLKFDVSQLTKDKDGIYEITIMIREPKAKQ</sequence>
<comment type="caution">
    <text evidence="2">The sequence shown here is derived from an EMBL/GenBank/DDBJ whole genome shotgun (WGS) entry which is preliminary data.</text>
</comment>
<feature type="domain" description="N-acetyltransferase" evidence="1">
    <location>
        <begin position="174"/>
        <end position="229"/>
    </location>
</feature>
<reference evidence="2 3" key="1">
    <citation type="submission" date="2018-06" db="EMBL/GenBank/DDBJ databases">
        <title>Complete Genomes of Monosporascus.</title>
        <authorList>
            <person name="Robinson A.J."/>
            <person name="Natvig D.O."/>
        </authorList>
    </citation>
    <scope>NUCLEOTIDE SEQUENCE [LARGE SCALE GENOMIC DNA]</scope>
    <source>
        <strain evidence="2 3">CBS 110550</strain>
    </source>
</reference>
<dbReference type="Gene3D" id="3.40.630.30">
    <property type="match status" value="1"/>
</dbReference>
<proteinExistence type="predicted"/>
<evidence type="ECO:0000259" key="1">
    <source>
        <dbReference type="Pfam" id="PF13673"/>
    </source>
</evidence>
<accession>A0A4V1X9U7</accession>
<dbReference type="SUPFAM" id="SSF55729">
    <property type="entry name" value="Acyl-CoA N-acyltransferases (Nat)"/>
    <property type="match status" value="1"/>
</dbReference>
<evidence type="ECO:0000313" key="2">
    <source>
        <dbReference type="EMBL" id="RYO97973.1"/>
    </source>
</evidence>
<dbReference type="InterPro" id="IPR052523">
    <property type="entry name" value="Trichothecene_AcTrans"/>
</dbReference>
<dbReference type="PANTHER" id="PTHR42791">
    <property type="entry name" value="GNAT FAMILY ACETYLTRANSFERASE"/>
    <property type="match status" value="1"/>
</dbReference>
<dbReference type="OrthoDB" id="61113at2759"/>
<dbReference type="InterPro" id="IPR000182">
    <property type="entry name" value="GNAT_dom"/>
</dbReference>
<keyword evidence="3" id="KW-1185">Reference proteome</keyword>
<dbReference type="Pfam" id="PF13673">
    <property type="entry name" value="Acetyltransf_10"/>
    <property type="match status" value="1"/>
</dbReference>
<dbReference type="InterPro" id="IPR016181">
    <property type="entry name" value="Acyl_CoA_acyltransferase"/>
</dbReference>
<name>A0A4V1X9U7_9PEZI</name>
<dbReference type="Proteomes" id="UP000293360">
    <property type="component" value="Unassembled WGS sequence"/>
</dbReference>
<dbReference type="GO" id="GO:0016747">
    <property type="term" value="F:acyltransferase activity, transferring groups other than amino-acyl groups"/>
    <property type="evidence" value="ECO:0007669"/>
    <property type="project" value="InterPro"/>
</dbReference>
<evidence type="ECO:0000313" key="3">
    <source>
        <dbReference type="Proteomes" id="UP000293360"/>
    </source>
</evidence>
<protein>
    <recommendedName>
        <fullName evidence="1">N-acetyltransferase domain-containing protein</fullName>
    </recommendedName>
</protein>
<dbReference type="AlphaFoldDB" id="A0A4V1X9U7"/>
<gene>
    <name evidence="2" type="ORF">DL764_007234</name>
</gene>
<organism evidence="2 3">
    <name type="scientific">Monosporascus ibericus</name>
    <dbReference type="NCBI Taxonomy" id="155417"/>
    <lineage>
        <taxon>Eukaryota</taxon>
        <taxon>Fungi</taxon>
        <taxon>Dikarya</taxon>
        <taxon>Ascomycota</taxon>
        <taxon>Pezizomycotina</taxon>
        <taxon>Sordariomycetes</taxon>
        <taxon>Xylariomycetidae</taxon>
        <taxon>Xylariales</taxon>
        <taxon>Xylariales incertae sedis</taxon>
        <taxon>Monosporascus</taxon>
    </lineage>
</organism>
<dbReference type="EMBL" id="QJNU01000478">
    <property type="protein sequence ID" value="RYO97973.1"/>
    <property type="molecule type" value="Genomic_DNA"/>
</dbReference>